<proteinExistence type="predicted"/>
<dbReference type="AlphaFoldDB" id="A0A1I6U6E1"/>
<dbReference type="Proteomes" id="UP000198873">
    <property type="component" value="Unassembled WGS sequence"/>
</dbReference>
<name>A0A1I6U6E1_9ACTN</name>
<evidence type="ECO:0000313" key="3">
    <source>
        <dbReference type="Proteomes" id="UP000198873"/>
    </source>
</evidence>
<dbReference type="RefSeq" id="WP_093843499.1">
    <property type="nucleotide sequence ID" value="NZ_FPAB01000005.1"/>
</dbReference>
<sequence>MLTPAITAGLVGRLDKPVVLSTGCLTGSDATARGFLDAGCSAYIAPQGYPDGTAAFAFAAAFSYRTLALGTPLTGAVATARALGGDTDMFRLWHSRVRGTPGPGPGSGPGPGPGRSAAADRRTVRGRNAAHHGTARRYERDGSQPSRRLSRVTGSGRKPAAV</sequence>
<keyword evidence="3" id="KW-1185">Reference proteome</keyword>
<evidence type="ECO:0000313" key="2">
    <source>
        <dbReference type="EMBL" id="SFS96992.1"/>
    </source>
</evidence>
<evidence type="ECO:0000256" key="1">
    <source>
        <dbReference type="SAM" id="MobiDB-lite"/>
    </source>
</evidence>
<feature type="compositionally biased region" description="Basic residues" evidence="1">
    <location>
        <begin position="124"/>
        <end position="135"/>
    </location>
</feature>
<feature type="region of interest" description="Disordered" evidence="1">
    <location>
        <begin position="93"/>
        <end position="162"/>
    </location>
</feature>
<organism evidence="2 3">
    <name type="scientific">Streptomyces harbinensis</name>
    <dbReference type="NCBI Taxonomy" id="1176198"/>
    <lineage>
        <taxon>Bacteria</taxon>
        <taxon>Bacillati</taxon>
        <taxon>Actinomycetota</taxon>
        <taxon>Actinomycetes</taxon>
        <taxon>Kitasatosporales</taxon>
        <taxon>Streptomycetaceae</taxon>
        <taxon>Streptomyces</taxon>
    </lineage>
</organism>
<reference evidence="3" key="1">
    <citation type="submission" date="2016-10" db="EMBL/GenBank/DDBJ databases">
        <authorList>
            <person name="Varghese N."/>
            <person name="Submissions S."/>
        </authorList>
    </citation>
    <scope>NUCLEOTIDE SEQUENCE [LARGE SCALE GENOMIC DNA]</scope>
    <source>
        <strain evidence="3">CGMCC 4.7047</strain>
    </source>
</reference>
<accession>A0A1I6U6E1</accession>
<evidence type="ECO:0008006" key="4">
    <source>
        <dbReference type="Google" id="ProtNLM"/>
    </source>
</evidence>
<gene>
    <name evidence="2" type="ORF">SAMN05444716_105314</name>
</gene>
<dbReference type="EMBL" id="FPAB01000005">
    <property type="protein sequence ID" value="SFS96992.1"/>
    <property type="molecule type" value="Genomic_DNA"/>
</dbReference>
<feature type="compositionally biased region" description="Pro residues" evidence="1">
    <location>
        <begin position="102"/>
        <end position="112"/>
    </location>
</feature>
<protein>
    <recommendedName>
        <fullName evidence="4">CHAT domain-containing protein</fullName>
    </recommendedName>
</protein>